<sequence length="65" mass="7534">MRKFNSVVKLKYPKVIIMAEESSADTKVTGTLEEGALGFDYKWNMGWMNDVLKFLRWTQFIGSII</sequence>
<protein>
    <submittedName>
        <fullName evidence="1">CAZy families CBM48|GH13 protein</fullName>
    </submittedName>
</protein>
<dbReference type="SUPFAM" id="SSF51445">
    <property type="entry name" value="(Trans)glycosidases"/>
    <property type="match status" value="1"/>
</dbReference>
<dbReference type="Gene3D" id="3.20.20.80">
    <property type="entry name" value="Glycosidases"/>
    <property type="match status" value="1"/>
</dbReference>
<dbReference type="EMBL" id="KF120239">
    <property type="protein sequence ID" value="AIA87510.1"/>
    <property type="molecule type" value="Genomic_DNA"/>
</dbReference>
<evidence type="ECO:0000313" key="1">
    <source>
        <dbReference type="EMBL" id="AIA87510.1"/>
    </source>
</evidence>
<dbReference type="AlphaFoldDB" id="A0A060C3B4"/>
<name>A0A060C3B4_9LACO</name>
<proteinExistence type="predicted"/>
<accession>A0A060C3B4</accession>
<reference evidence="1" key="1">
    <citation type="journal article" date="2013" name="Environ. Microbiol.">
        <title>Seasonally variable intestinal metagenomes of the red palm weevil (Rhynchophorus ferrugineus).</title>
        <authorList>
            <person name="Jia S."/>
            <person name="Zhang X."/>
            <person name="Zhang G."/>
            <person name="Yin A."/>
            <person name="Zhang S."/>
            <person name="Li F."/>
            <person name="Wang L."/>
            <person name="Zhao D."/>
            <person name="Yun Q."/>
            <person name="Tala"/>
            <person name="Wang J."/>
            <person name="Sun G."/>
            <person name="Baabdullah M."/>
            <person name="Yu X."/>
            <person name="Hu S."/>
            <person name="Al-Mssallem I.S."/>
            <person name="Yu J."/>
        </authorList>
    </citation>
    <scope>NUCLEOTIDE SEQUENCE</scope>
</reference>
<organism evidence="1">
    <name type="scientific">uncultured Lactobacillus sp</name>
    <dbReference type="NCBI Taxonomy" id="153152"/>
    <lineage>
        <taxon>Bacteria</taxon>
        <taxon>Bacillati</taxon>
        <taxon>Bacillota</taxon>
        <taxon>Bacilli</taxon>
        <taxon>Lactobacillales</taxon>
        <taxon>Lactobacillaceae</taxon>
        <taxon>Lactobacillus</taxon>
        <taxon>environmental samples</taxon>
    </lineage>
</organism>
<dbReference type="InterPro" id="IPR017853">
    <property type="entry name" value="GH"/>
</dbReference>